<evidence type="ECO:0000259" key="2">
    <source>
        <dbReference type="PROSITE" id="PS51186"/>
    </source>
</evidence>
<protein>
    <submittedName>
        <fullName evidence="3">GNAT family N-acetyltransferase</fullName>
        <ecNumber evidence="3">2.3.1.-</ecNumber>
    </submittedName>
</protein>
<sequence>MPHPPCAEYFVGTVNGELVCHVAVAPLFTANAYRATRLVVMPEWQGAGVGTQFLNFVMQYHLEGNGRCNRKLHTFFHTSHPQLCNYLRHSDKWEQTSAKLHGESKARSQASLEKSKKTTNNKKLVEAGYGGHFRAVQGFKYLGKPIETTKSNKNDTKI</sequence>
<feature type="region of interest" description="Disordered" evidence="1">
    <location>
        <begin position="97"/>
        <end position="119"/>
    </location>
</feature>
<name>A0ABU5YCH2_9FLAO</name>
<feature type="compositionally biased region" description="Basic and acidic residues" evidence="1">
    <location>
        <begin position="97"/>
        <end position="106"/>
    </location>
</feature>
<keyword evidence="3" id="KW-0808">Transferase</keyword>
<keyword evidence="3" id="KW-0012">Acyltransferase</keyword>
<evidence type="ECO:0000313" key="3">
    <source>
        <dbReference type="EMBL" id="MEB3041661.1"/>
    </source>
</evidence>
<evidence type="ECO:0000313" key="4">
    <source>
        <dbReference type="Proteomes" id="UP001324270"/>
    </source>
</evidence>
<dbReference type="InterPro" id="IPR016181">
    <property type="entry name" value="Acyl_CoA_acyltransferase"/>
</dbReference>
<dbReference type="EMBL" id="JAYKBV010000026">
    <property type="protein sequence ID" value="MEB3041661.1"/>
    <property type="molecule type" value="Genomic_DNA"/>
</dbReference>
<dbReference type="Pfam" id="PF13508">
    <property type="entry name" value="Acetyltransf_7"/>
    <property type="match status" value="1"/>
</dbReference>
<organism evidence="3 4">
    <name type="scientific">Capnocytophaga gingivalis</name>
    <dbReference type="NCBI Taxonomy" id="1017"/>
    <lineage>
        <taxon>Bacteria</taxon>
        <taxon>Pseudomonadati</taxon>
        <taxon>Bacteroidota</taxon>
        <taxon>Flavobacteriia</taxon>
        <taxon>Flavobacteriales</taxon>
        <taxon>Flavobacteriaceae</taxon>
        <taxon>Capnocytophaga</taxon>
    </lineage>
</organism>
<accession>A0ABU5YCH2</accession>
<dbReference type="GO" id="GO:0016746">
    <property type="term" value="F:acyltransferase activity"/>
    <property type="evidence" value="ECO:0007669"/>
    <property type="project" value="UniProtKB-KW"/>
</dbReference>
<dbReference type="Proteomes" id="UP001324270">
    <property type="component" value="Unassembled WGS sequence"/>
</dbReference>
<dbReference type="RefSeq" id="WP_314753332.1">
    <property type="nucleotide sequence ID" value="NZ_CAUVDA010000052.1"/>
</dbReference>
<dbReference type="PROSITE" id="PS51186">
    <property type="entry name" value="GNAT"/>
    <property type="match status" value="1"/>
</dbReference>
<dbReference type="SUPFAM" id="SSF55729">
    <property type="entry name" value="Acyl-CoA N-acyltransferases (Nat)"/>
    <property type="match status" value="1"/>
</dbReference>
<dbReference type="InterPro" id="IPR000182">
    <property type="entry name" value="GNAT_dom"/>
</dbReference>
<feature type="domain" description="N-acetyltransferase" evidence="2">
    <location>
        <begin position="1"/>
        <end position="158"/>
    </location>
</feature>
<evidence type="ECO:0000256" key="1">
    <source>
        <dbReference type="SAM" id="MobiDB-lite"/>
    </source>
</evidence>
<dbReference type="Gene3D" id="3.40.630.30">
    <property type="match status" value="1"/>
</dbReference>
<comment type="caution">
    <text evidence="3">The sequence shown here is derived from an EMBL/GenBank/DDBJ whole genome shotgun (WGS) entry which is preliminary data.</text>
</comment>
<dbReference type="EC" id="2.3.1.-" evidence="3"/>
<gene>
    <name evidence="3" type="ORF">VJJ49_13340</name>
</gene>
<proteinExistence type="predicted"/>
<reference evidence="3 4" key="1">
    <citation type="submission" date="2023-12" db="EMBL/GenBank/DDBJ databases">
        <title>Genomic sequences of Capnocytophaga and Parvimonas strains.</title>
        <authorList>
            <person name="Watt R.M."/>
            <person name="Wang M."/>
            <person name="Yang T."/>
            <person name="Tong W.M."/>
        </authorList>
    </citation>
    <scope>NUCLEOTIDE SEQUENCE [LARGE SCALE GENOMIC DNA]</scope>
    <source>
        <strain evidence="3 4">CCUG 13156</strain>
    </source>
</reference>
<dbReference type="CDD" id="cd04301">
    <property type="entry name" value="NAT_SF"/>
    <property type="match status" value="1"/>
</dbReference>
<keyword evidence="4" id="KW-1185">Reference proteome</keyword>